<evidence type="ECO:0000313" key="1">
    <source>
        <dbReference type="EMBL" id="MCK9689385.1"/>
    </source>
</evidence>
<organism evidence="1 2">
    <name type="scientific">Scleromatobacter humisilvae</name>
    <dbReference type="NCBI Taxonomy" id="2897159"/>
    <lineage>
        <taxon>Bacteria</taxon>
        <taxon>Pseudomonadati</taxon>
        <taxon>Pseudomonadota</taxon>
        <taxon>Betaproteobacteria</taxon>
        <taxon>Burkholderiales</taxon>
        <taxon>Sphaerotilaceae</taxon>
        <taxon>Scleromatobacter</taxon>
    </lineage>
</organism>
<dbReference type="AlphaFoldDB" id="A0A9X1YPJ0"/>
<name>A0A9X1YPJ0_9BURK</name>
<dbReference type="InterPro" id="IPR037107">
    <property type="entry name" value="Put_OMP_sf"/>
</dbReference>
<evidence type="ECO:0000313" key="2">
    <source>
        <dbReference type="Proteomes" id="UP001139353"/>
    </source>
</evidence>
<dbReference type="Pfam" id="PF09982">
    <property type="entry name" value="LpxR"/>
    <property type="match status" value="1"/>
</dbReference>
<dbReference type="Proteomes" id="UP001139353">
    <property type="component" value="Unassembled WGS sequence"/>
</dbReference>
<dbReference type="InterPro" id="IPR018707">
    <property type="entry name" value="LpxR"/>
</dbReference>
<accession>A0A9X1YPJ0</accession>
<reference evidence="1" key="1">
    <citation type="submission" date="2021-11" db="EMBL/GenBank/DDBJ databases">
        <title>BS-T2-15 a new species belonging to the Comamonadaceae family isolated from the soil of a French oak forest.</title>
        <authorList>
            <person name="Mieszkin S."/>
            <person name="Alain K."/>
        </authorList>
    </citation>
    <scope>NUCLEOTIDE SEQUENCE</scope>
    <source>
        <strain evidence="1">BS-T2-15</strain>
    </source>
</reference>
<dbReference type="RefSeq" id="WP_338055488.1">
    <property type="nucleotide sequence ID" value="NZ_JAJLJH010000014.1"/>
</dbReference>
<gene>
    <name evidence="1" type="ORF">LPC04_27015</name>
</gene>
<sequence length="97" mass="10628">MAWQWLREGASLITSRLPMEQPALESDDGHWVFGNATYIPKDLRIARPQHTDRPYASYMYAGAGYSSDLDAQPGKAPVAYAPVAVFSMISLAEPSPA</sequence>
<dbReference type="Gene3D" id="2.40.128.140">
    <property type="entry name" value="Outer membrane protein"/>
    <property type="match status" value="1"/>
</dbReference>
<protein>
    <submittedName>
        <fullName evidence="1">Lipid A deacylase LpxR family protein</fullName>
    </submittedName>
</protein>
<proteinExistence type="predicted"/>
<dbReference type="EMBL" id="JAJLJH010000014">
    <property type="protein sequence ID" value="MCK9689385.1"/>
    <property type="molecule type" value="Genomic_DNA"/>
</dbReference>
<keyword evidence="2" id="KW-1185">Reference proteome</keyword>
<comment type="caution">
    <text evidence="1">The sequence shown here is derived from an EMBL/GenBank/DDBJ whole genome shotgun (WGS) entry which is preliminary data.</text>
</comment>